<evidence type="ECO:0000256" key="1">
    <source>
        <dbReference type="ARBA" id="ARBA00001947"/>
    </source>
</evidence>
<accession>A0A6N8L862</accession>
<comment type="similarity">
    <text evidence="6">Belongs to the zinc-containing alcohol dehydrogenase family.</text>
</comment>
<evidence type="ECO:0000256" key="2">
    <source>
        <dbReference type="ARBA" id="ARBA00022723"/>
    </source>
</evidence>
<evidence type="ECO:0000256" key="7">
    <source>
        <dbReference type="SAM" id="Phobius"/>
    </source>
</evidence>
<keyword evidence="7" id="KW-1133">Transmembrane helix</keyword>
<dbReference type="InterPro" id="IPR002328">
    <property type="entry name" value="ADH_Zn_CS"/>
</dbReference>
<dbReference type="FunFam" id="3.40.50.720:FF:000003">
    <property type="entry name" value="S-(hydroxymethyl)glutathione dehydrogenase"/>
    <property type="match status" value="1"/>
</dbReference>
<dbReference type="PANTHER" id="PTHR43880:SF12">
    <property type="entry name" value="ALCOHOL DEHYDROGENASE CLASS-3"/>
    <property type="match status" value="1"/>
</dbReference>
<organism evidence="9 10">
    <name type="scientific">Sphingobacterium humi</name>
    <dbReference type="NCBI Taxonomy" id="1796905"/>
    <lineage>
        <taxon>Bacteria</taxon>
        <taxon>Pseudomonadati</taxon>
        <taxon>Bacteroidota</taxon>
        <taxon>Sphingobacteriia</taxon>
        <taxon>Sphingobacteriales</taxon>
        <taxon>Sphingobacteriaceae</taxon>
        <taxon>Sphingobacterium</taxon>
    </lineage>
</organism>
<comment type="caution">
    <text evidence="9">The sequence shown here is derived from an EMBL/GenBank/DDBJ whole genome shotgun (WGS) entry which is preliminary data.</text>
</comment>
<reference evidence="9 10" key="1">
    <citation type="submission" date="2019-12" db="EMBL/GenBank/DDBJ databases">
        <authorList>
            <person name="Dong K."/>
        </authorList>
    </citation>
    <scope>NUCLEOTIDE SEQUENCE [LARGE SCALE GENOMIC DNA]</scope>
    <source>
        <strain evidence="9 10">JCM 31225</strain>
    </source>
</reference>
<evidence type="ECO:0000259" key="8">
    <source>
        <dbReference type="SMART" id="SM00829"/>
    </source>
</evidence>
<dbReference type="SMART" id="SM00829">
    <property type="entry name" value="PKS_ER"/>
    <property type="match status" value="1"/>
</dbReference>
<dbReference type="GO" id="GO:0046294">
    <property type="term" value="P:formaldehyde catabolic process"/>
    <property type="evidence" value="ECO:0007669"/>
    <property type="project" value="TreeGrafter"/>
</dbReference>
<dbReference type="SUPFAM" id="SSF51735">
    <property type="entry name" value="NAD(P)-binding Rossmann-fold domains"/>
    <property type="match status" value="1"/>
</dbReference>
<feature type="transmembrane region" description="Helical" evidence="7">
    <location>
        <begin position="184"/>
        <end position="203"/>
    </location>
</feature>
<proteinExistence type="inferred from homology"/>
<keyword evidence="3 6" id="KW-0862">Zinc</keyword>
<feature type="transmembrane region" description="Helical" evidence="7">
    <location>
        <begin position="159"/>
        <end position="178"/>
    </location>
</feature>
<keyword evidence="10" id="KW-1185">Reference proteome</keyword>
<dbReference type="CDD" id="cd08279">
    <property type="entry name" value="Zn_ADH_class_III"/>
    <property type="match status" value="1"/>
</dbReference>
<name>A0A6N8L862_9SPHI</name>
<dbReference type="InterPro" id="IPR036291">
    <property type="entry name" value="NAD(P)-bd_dom_sf"/>
</dbReference>
<dbReference type="Gene3D" id="3.90.180.10">
    <property type="entry name" value="Medium-chain alcohol dehydrogenases, catalytic domain"/>
    <property type="match status" value="1"/>
</dbReference>
<keyword evidence="2 6" id="KW-0479">Metal-binding</keyword>
<dbReference type="AlphaFoldDB" id="A0A6N8L862"/>
<dbReference type="PROSITE" id="PS00059">
    <property type="entry name" value="ADH_ZINC"/>
    <property type="match status" value="1"/>
</dbReference>
<keyword evidence="7" id="KW-0472">Membrane</keyword>
<dbReference type="Pfam" id="PF00107">
    <property type="entry name" value="ADH_zinc_N"/>
    <property type="match status" value="1"/>
</dbReference>
<sequence length="370" mass="39810">MLTCKAAITDGHGNIQIDDIQVAPPGPGEVLVQLKAAGVCHTDYDSLRWNKPLILGHEGAGQVLQVGEGVSHVQAQDRVLLNWAIPCMACFQCNLGNYHICERSSPVTGQGHQTNLGHARMESCTWQGQPIARSFHLGTLSEYTLVQAAAVTKINSPRLSYAAAAILGCGVMTGYGSVVNAGKVAAGSSVVVLGTGAVGLSVIQGAKISKAAMIIAIDINPERLRMAKQFGATHLLLADSEDRGLMNMASQVKQLCNGRGADYAFECTARPELGAAPLAMIRNAGTAIQVSGIEEVIDFDMNLFEWDKLYLNPLYGQCNPMRDFDRLIQHYEAGELLLDEMITRSYRLAELPQAFDDLLKGRNAKGVIIF</sequence>
<gene>
    <name evidence="9" type="ORF">GQF63_18115</name>
</gene>
<dbReference type="InterPro" id="IPR013149">
    <property type="entry name" value="ADH-like_C"/>
</dbReference>
<dbReference type="GO" id="GO:0051903">
    <property type="term" value="F:S-(hydroxymethyl)glutathione dehydrogenase [NAD(P)+] activity"/>
    <property type="evidence" value="ECO:0007669"/>
    <property type="project" value="TreeGrafter"/>
</dbReference>
<dbReference type="EMBL" id="WSQA01000017">
    <property type="protein sequence ID" value="MVZ63942.1"/>
    <property type="molecule type" value="Genomic_DNA"/>
</dbReference>
<dbReference type="Pfam" id="PF08240">
    <property type="entry name" value="ADH_N"/>
    <property type="match status" value="1"/>
</dbReference>
<dbReference type="RefSeq" id="WP_160370657.1">
    <property type="nucleotide sequence ID" value="NZ_WSQA01000017.1"/>
</dbReference>
<dbReference type="PANTHER" id="PTHR43880">
    <property type="entry name" value="ALCOHOL DEHYDROGENASE"/>
    <property type="match status" value="1"/>
</dbReference>
<dbReference type="InterPro" id="IPR011032">
    <property type="entry name" value="GroES-like_sf"/>
</dbReference>
<dbReference type="Proteomes" id="UP000435036">
    <property type="component" value="Unassembled WGS sequence"/>
</dbReference>
<evidence type="ECO:0000256" key="4">
    <source>
        <dbReference type="ARBA" id="ARBA00023002"/>
    </source>
</evidence>
<comment type="cofactor">
    <cofactor evidence="1 6">
        <name>Zn(2+)</name>
        <dbReference type="ChEBI" id="CHEBI:29105"/>
    </cofactor>
</comment>
<feature type="domain" description="Enoyl reductase (ER)" evidence="8">
    <location>
        <begin position="11"/>
        <end position="368"/>
    </location>
</feature>
<dbReference type="InterPro" id="IPR020843">
    <property type="entry name" value="ER"/>
</dbReference>
<dbReference type="OrthoDB" id="9806940at2"/>
<keyword evidence="4" id="KW-0560">Oxidoreductase</keyword>
<protein>
    <submittedName>
        <fullName evidence="9">Alcohol dehydrogenase catalytic domain-containing protein</fullName>
    </submittedName>
</protein>
<keyword evidence="5" id="KW-0520">NAD</keyword>
<dbReference type="GO" id="GO:0005829">
    <property type="term" value="C:cytosol"/>
    <property type="evidence" value="ECO:0007669"/>
    <property type="project" value="TreeGrafter"/>
</dbReference>
<keyword evidence="7" id="KW-0812">Transmembrane</keyword>
<evidence type="ECO:0000256" key="3">
    <source>
        <dbReference type="ARBA" id="ARBA00022833"/>
    </source>
</evidence>
<evidence type="ECO:0000313" key="9">
    <source>
        <dbReference type="EMBL" id="MVZ63942.1"/>
    </source>
</evidence>
<dbReference type="SUPFAM" id="SSF50129">
    <property type="entry name" value="GroES-like"/>
    <property type="match status" value="2"/>
</dbReference>
<dbReference type="InterPro" id="IPR013154">
    <property type="entry name" value="ADH-like_N"/>
</dbReference>
<dbReference type="GO" id="GO:0008270">
    <property type="term" value="F:zinc ion binding"/>
    <property type="evidence" value="ECO:0007669"/>
    <property type="project" value="InterPro"/>
</dbReference>
<dbReference type="Gene3D" id="3.40.50.720">
    <property type="entry name" value="NAD(P)-binding Rossmann-like Domain"/>
    <property type="match status" value="1"/>
</dbReference>
<evidence type="ECO:0000256" key="6">
    <source>
        <dbReference type="RuleBase" id="RU361277"/>
    </source>
</evidence>
<evidence type="ECO:0000256" key="5">
    <source>
        <dbReference type="ARBA" id="ARBA00023027"/>
    </source>
</evidence>
<evidence type="ECO:0000313" key="10">
    <source>
        <dbReference type="Proteomes" id="UP000435036"/>
    </source>
</evidence>